<keyword evidence="1" id="KW-0255">Endonuclease</keyword>
<name>A0ABW0SQB0_9GAMM</name>
<evidence type="ECO:0000313" key="1">
    <source>
        <dbReference type="EMBL" id="MFC5570815.1"/>
    </source>
</evidence>
<reference evidence="2" key="1">
    <citation type="journal article" date="2019" name="Int. J. Syst. Evol. Microbiol.">
        <title>The Global Catalogue of Microorganisms (GCM) 10K type strain sequencing project: providing services to taxonomists for standard genome sequencing and annotation.</title>
        <authorList>
            <consortium name="The Broad Institute Genomics Platform"/>
            <consortium name="The Broad Institute Genome Sequencing Center for Infectious Disease"/>
            <person name="Wu L."/>
            <person name="Ma J."/>
        </authorList>
    </citation>
    <scope>NUCLEOTIDE SEQUENCE [LARGE SCALE GENOMIC DNA]</scope>
    <source>
        <strain evidence="2">KACC 11407</strain>
    </source>
</reference>
<comment type="caution">
    <text evidence="1">The sequence shown here is derived from an EMBL/GenBank/DDBJ whole genome shotgun (WGS) entry which is preliminary data.</text>
</comment>
<dbReference type="EMBL" id="JBHSNM010000004">
    <property type="protein sequence ID" value="MFC5570815.1"/>
    <property type="molecule type" value="Genomic_DNA"/>
</dbReference>
<evidence type="ECO:0000313" key="2">
    <source>
        <dbReference type="Proteomes" id="UP001596036"/>
    </source>
</evidence>
<protein>
    <submittedName>
        <fullName evidence="1">HNH endonuclease</fullName>
    </submittedName>
</protein>
<accession>A0ABW0SQB0</accession>
<keyword evidence="1" id="KW-0378">Hydrolase</keyword>
<gene>
    <name evidence="1" type="ORF">ACFPN1_12165</name>
</gene>
<proteinExistence type="predicted"/>
<dbReference type="Proteomes" id="UP001596036">
    <property type="component" value="Unassembled WGS sequence"/>
</dbReference>
<organism evidence="1 2">
    <name type="scientific">Lysobacter yangpyeongensis</name>
    <dbReference type="NCBI Taxonomy" id="346182"/>
    <lineage>
        <taxon>Bacteria</taxon>
        <taxon>Pseudomonadati</taxon>
        <taxon>Pseudomonadota</taxon>
        <taxon>Gammaproteobacteria</taxon>
        <taxon>Lysobacterales</taxon>
        <taxon>Lysobacteraceae</taxon>
        <taxon>Lysobacter</taxon>
    </lineage>
</organism>
<dbReference type="GO" id="GO:0004519">
    <property type="term" value="F:endonuclease activity"/>
    <property type="evidence" value="ECO:0007669"/>
    <property type="project" value="UniProtKB-KW"/>
</dbReference>
<dbReference type="RefSeq" id="WP_386755294.1">
    <property type="nucleotide sequence ID" value="NZ_JBHSNM010000004.1"/>
</dbReference>
<sequence>MSAHFDALGFPLNNVRNSWGALSPRGILLRIWADEIVSERVMVLGPPAVRELQSKRANGFWERVDHLRLLWSGGIAGYALVLTATDVNAVPRQVKDFNREYVREIVALDEAADGSIWAELGEPVSVSKLEKHAVNHRLLPASGAFPTIAKAKSMEGPGKKLGPTASKLPALRNLLIDLAKTRRTYTNEEARTPLGLGTLGMTNALRALGRECVEAGEPVLTSLIVRPETGRCADGFYKEFRRDDAQEREACYAFWGAPEEGDQLSSAPDDSLRQRAQRFALVATRPEQQAFRNRLFIASGGRCIVTGCDIDAALDAAHRHGRDWRQGHNRAGDGWLLRRDVHRLYDAGLLRISDDGIRVEVDEEIASHYGQFAR</sequence>
<keyword evidence="1" id="KW-0540">Nuclease</keyword>
<keyword evidence="2" id="KW-1185">Reference proteome</keyword>